<accession>A0A4Y7TPM3</accession>
<dbReference type="InterPro" id="IPR013783">
    <property type="entry name" value="Ig-like_fold"/>
</dbReference>
<dbReference type="Gene3D" id="3.20.20.300">
    <property type="entry name" value="Glycoside hydrolase, family 3, N-terminal domain"/>
    <property type="match status" value="1"/>
</dbReference>
<dbReference type="Pfam" id="PF00933">
    <property type="entry name" value="Glyco_hydro_3"/>
    <property type="match status" value="1"/>
</dbReference>
<dbReference type="UniPathway" id="UPA00114"/>
<evidence type="ECO:0000256" key="8">
    <source>
        <dbReference type="ARBA" id="ARBA00023180"/>
    </source>
</evidence>
<dbReference type="Gene3D" id="2.60.40.10">
    <property type="entry name" value="Immunoglobulins"/>
    <property type="match status" value="1"/>
</dbReference>
<comment type="catalytic activity">
    <reaction evidence="10">
        <text>Hydrolysis of (1-&gt;4)-beta-D-xylans, to remove successive D-xylose residues from the non-reducing termini.</text>
        <dbReference type="EC" id="3.2.1.37"/>
    </reaction>
</comment>
<evidence type="ECO:0000256" key="11">
    <source>
        <dbReference type="ARBA" id="ARBA00026107"/>
    </source>
</evidence>
<dbReference type="PANTHER" id="PTHR42721">
    <property type="entry name" value="SUGAR HYDROLASE-RELATED"/>
    <property type="match status" value="1"/>
</dbReference>
<dbReference type="STRING" id="71717.A0A4Y7TPM3"/>
<comment type="caution">
    <text evidence="13">The sequence shown here is derived from an EMBL/GenBank/DDBJ whole genome shotgun (WGS) entry which is preliminary data.</text>
</comment>
<keyword evidence="5" id="KW-0624">Polysaccharide degradation</keyword>
<dbReference type="GO" id="GO:0005576">
    <property type="term" value="C:extracellular region"/>
    <property type="evidence" value="ECO:0007669"/>
    <property type="project" value="UniProtKB-SubCell"/>
</dbReference>
<dbReference type="EC" id="3.2.1.37" evidence="11"/>
<dbReference type="GO" id="GO:0046556">
    <property type="term" value="F:alpha-L-arabinofuranosidase activity"/>
    <property type="evidence" value="ECO:0007669"/>
    <property type="project" value="TreeGrafter"/>
</dbReference>
<evidence type="ECO:0000256" key="4">
    <source>
        <dbReference type="ARBA" id="ARBA00022525"/>
    </source>
</evidence>
<evidence type="ECO:0000256" key="5">
    <source>
        <dbReference type="ARBA" id="ARBA00022651"/>
    </source>
</evidence>
<dbReference type="InterPro" id="IPR026891">
    <property type="entry name" value="Fn3-like"/>
</dbReference>
<evidence type="ECO:0000259" key="12">
    <source>
        <dbReference type="SMART" id="SM01217"/>
    </source>
</evidence>
<keyword evidence="4" id="KW-0964">Secreted</keyword>
<keyword evidence="6" id="KW-0732">Signal</keyword>
<evidence type="ECO:0000313" key="13">
    <source>
        <dbReference type="EMBL" id="TEB35479.1"/>
    </source>
</evidence>
<dbReference type="GO" id="GO:0045493">
    <property type="term" value="P:xylan catabolic process"/>
    <property type="evidence" value="ECO:0007669"/>
    <property type="project" value="UniProtKB-UniPathway"/>
</dbReference>
<dbReference type="GO" id="GO:0031222">
    <property type="term" value="P:arabinan catabolic process"/>
    <property type="evidence" value="ECO:0007669"/>
    <property type="project" value="TreeGrafter"/>
</dbReference>
<sequence length="776" mass="85117">MVFPRLNPGLLSQAVLATQIWSGSGARYGFPDCTNGPLKDNDVCNTSLDAFTRAKALVSLFTIEELANNTVTAAPGVPRLGLEPYEWWSEALHGVAYSPGVVFAPSGENFSHATSFPQPILLGATFDDELIKEVATVISTEARAFNNAGRSGLDYFTPNINPFKDPRWGRGQETPGEDPYHISRYVYQLIDGLQGGIDPRYWKTIADCKHFAAYDLEDWKDHPRYGFNAVVTRQDLAEYYLPPFQACVRDAKVASVMCSYNAVNGVPACANPYLLQTILREEWGFNDDGRWVTSDCDAIHNVYADHHYTEDYVNAAAVSLKAGTDVNCGWPGVFTEYLPTAYNQSLVKREDLEKAVARLYSSLVRAGYFDPSEDQPYRQLGWNDVDTQHARDLAYRSAAEGIVLLKNDGTLPFTGDIKKIALVGPWANVSNLMQGNYYGSSPYLVTPYFGALNAGYDVALEFGTGISGNDSSYFDAAIEAARGADAIVFTGGLDQEVESEARDRLNISWPGLQLQLISKLEELGKPLVVVQLGGGQVDSTVLKESSRVNALLWGGYPGQSGGDALFNTITGKAAPAGRLPTTQYPADYADQVDMTNMELRPGDKNPGRTYIWYTGEAVYPFGSGLHYTTFAFSWLSKPAASYDIADLVQHEDENGFLDLKEFASFEIDVENTGEIASDYVALLFISGKDSGPAPQPLKRLVAYTRVKQVQPGKKSTGDLTIKLGSLTRADEEGDQWVYPGKYALHLDTNPVVLTAEFELVGEAVRILSLPKDHSKL</sequence>
<keyword evidence="7 13" id="KW-0378">Hydrolase</keyword>
<comment type="subcellular location">
    <subcellularLocation>
        <location evidence="1">Secreted</location>
    </subcellularLocation>
</comment>
<dbReference type="Pfam" id="PF14310">
    <property type="entry name" value="Fn3-like"/>
    <property type="match status" value="1"/>
</dbReference>
<keyword evidence="5" id="KW-0119">Carbohydrate metabolism</keyword>
<dbReference type="Pfam" id="PF01915">
    <property type="entry name" value="Glyco_hydro_3_C"/>
    <property type="match status" value="1"/>
</dbReference>
<dbReference type="EMBL" id="QPFP01000007">
    <property type="protein sequence ID" value="TEB35479.1"/>
    <property type="molecule type" value="Genomic_DNA"/>
</dbReference>
<evidence type="ECO:0000256" key="1">
    <source>
        <dbReference type="ARBA" id="ARBA00004613"/>
    </source>
</evidence>
<dbReference type="Gene3D" id="3.40.50.1700">
    <property type="entry name" value="Glycoside hydrolase family 3 C-terminal domain"/>
    <property type="match status" value="1"/>
</dbReference>
<dbReference type="SUPFAM" id="SSF51445">
    <property type="entry name" value="(Trans)glycosidases"/>
    <property type="match status" value="1"/>
</dbReference>
<evidence type="ECO:0000256" key="3">
    <source>
        <dbReference type="ARBA" id="ARBA00005336"/>
    </source>
</evidence>
<dbReference type="FunFam" id="3.40.50.1700:FF:000007">
    <property type="entry name" value="Exo-1,4-beta-xylosidase xlnD"/>
    <property type="match status" value="1"/>
</dbReference>
<dbReference type="Proteomes" id="UP000298030">
    <property type="component" value="Unassembled WGS sequence"/>
</dbReference>
<gene>
    <name evidence="13" type="ORF">FA13DRAFT_1811184</name>
</gene>
<feature type="domain" description="Fibronectin type III-like" evidence="12">
    <location>
        <begin position="679"/>
        <end position="750"/>
    </location>
</feature>
<dbReference type="InterPro" id="IPR002772">
    <property type="entry name" value="Glyco_hydro_3_C"/>
</dbReference>
<evidence type="ECO:0000256" key="10">
    <source>
        <dbReference type="ARBA" id="ARBA00024574"/>
    </source>
</evidence>
<comment type="pathway">
    <text evidence="2">Glycan degradation; xylan degradation.</text>
</comment>
<evidence type="ECO:0000256" key="6">
    <source>
        <dbReference type="ARBA" id="ARBA00022729"/>
    </source>
</evidence>
<evidence type="ECO:0000256" key="2">
    <source>
        <dbReference type="ARBA" id="ARBA00004851"/>
    </source>
</evidence>
<keyword evidence="9" id="KW-0326">Glycosidase</keyword>
<reference evidence="13 14" key="1">
    <citation type="journal article" date="2019" name="Nat. Ecol. Evol.">
        <title>Megaphylogeny resolves global patterns of mushroom evolution.</title>
        <authorList>
            <person name="Varga T."/>
            <person name="Krizsan K."/>
            <person name="Foldi C."/>
            <person name="Dima B."/>
            <person name="Sanchez-Garcia M."/>
            <person name="Sanchez-Ramirez S."/>
            <person name="Szollosi G.J."/>
            <person name="Szarkandi J.G."/>
            <person name="Papp V."/>
            <person name="Albert L."/>
            <person name="Andreopoulos W."/>
            <person name="Angelini C."/>
            <person name="Antonin V."/>
            <person name="Barry K.W."/>
            <person name="Bougher N.L."/>
            <person name="Buchanan P."/>
            <person name="Buyck B."/>
            <person name="Bense V."/>
            <person name="Catcheside P."/>
            <person name="Chovatia M."/>
            <person name="Cooper J."/>
            <person name="Damon W."/>
            <person name="Desjardin D."/>
            <person name="Finy P."/>
            <person name="Geml J."/>
            <person name="Haridas S."/>
            <person name="Hughes K."/>
            <person name="Justo A."/>
            <person name="Karasinski D."/>
            <person name="Kautmanova I."/>
            <person name="Kiss B."/>
            <person name="Kocsube S."/>
            <person name="Kotiranta H."/>
            <person name="LaButti K.M."/>
            <person name="Lechner B.E."/>
            <person name="Liimatainen K."/>
            <person name="Lipzen A."/>
            <person name="Lukacs Z."/>
            <person name="Mihaltcheva S."/>
            <person name="Morgado L.N."/>
            <person name="Niskanen T."/>
            <person name="Noordeloos M.E."/>
            <person name="Ohm R.A."/>
            <person name="Ortiz-Santana B."/>
            <person name="Ovrebo C."/>
            <person name="Racz N."/>
            <person name="Riley R."/>
            <person name="Savchenko A."/>
            <person name="Shiryaev A."/>
            <person name="Soop K."/>
            <person name="Spirin V."/>
            <person name="Szebenyi C."/>
            <person name="Tomsovsky M."/>
            <person name="Tulloss R.E."/>
            <person name="Uehling J."/>
            <person name="Grigoriev I.V."/>
            <person name="Vagvolgyi C."/>
            <person name="Papp T."/>
            <person name="Martin F.M."/>
            <person name="Miettinen O."/>
            <person name="Hibbett D.S."/>
            <person name="Nagy L.G."/>
        </authorList>
    </citation>
    <scope>NUCLEOTIDE SEQUENCE [LARGE SCALE GENOMIC DNA]</scope>
    <source>
        <strain evidence="13 14">FP101781</strain>
    </source>
</reference>
<evidence type="ECO:0000313" key="14">
    <source>
        <dbReference type="Proteomes" id="UP000298030"/>
    </source>
</evidence>
<protein>
    <recommendedName>
        <fullName evidence="11">xylan 1,4-beta-xylosidase</fullName>
        <ecNumber evidence="11">3.2.1.37</ecNumber>
    </recommendedName>
</protein>
<keyword evidence="8" id="KW-0325">Glycoprotein</keyword>
<dbReference type="GO" id="GO:0009044">
    <property type="term" value="F:xylan 1,4-beta-xylosidase activity"/>
    <property type="evidence" value="ECO:0007669"/>
    <property type="project" value="UniProtKB-EC"/>
</dbReference>
<comment type="similarity">
    <text evidence="3">Belongs to the glycosyl hydrolase 3 family.</text>
</comment>
<dbReference type="InterPro" id="IPR001764">
    <property type="entry name" value="Glyco_hydro_3_N"/>
</dbReference>
<dbReference type="AlphaFoldDB" id="A0A4Y7TPM3"/>
<evidence type="ECO:0000256" key="7">
    <source>
        <dbReference type="ARBA" id="ARBA00022801"/>
    </source>
</evidence>
<evidence type="ECO:0000256" key="9">
    <source>
        <dbReference type="ARBA" id="ARBA00023295"/>
    </source>
</evidence>
<keyword evidence="14" id="KW-1185">Reference proteome</keyword>
<proteinExistence type="inferred from homology"/>
<dbReference type="SUPFAM" id="SSF52279">
    <property type="entry name" value="Beta-D-glucan exohydrolase, C-terminal domain"/>
    <property type="match status" value="1"/>
</dbReference>
<organism evidence="13 14">
    <name type="scientific">Coprinellus micaceus</name>
    <name type="common">Glistening ink-cap mushroom</name>
    <name type="synonym">Coprinus micaceus</name>
    <dbReference type="NCBI Taxonomy" id="71717"/>
    <lineage>
        <taxon>Eukaryota</taxon>
        <taxon>Fungi</taxon>
        <taxon>Dikarya</taxon>
        <taxon>Basidiomycota</taxon>
        <taxon>Agaricomycotina</taxon>
        <taxon>Agaricomycetes</taxon>
        <taxon>Agaricomycetidae</taxon>
        <taxon>Agaricales</taxon>
        <taxon>Agaricineae</taxon>
        <taxon>Psathyrellaceae</taxon>
        <taxon>Coprinellus</taxon>
    </lineage>
</organism>
<dbReference type="InterPro" id="IPR017853">
    <property type="entry name" value="GH"/>
</dbReference>
<dbReference type="InterPro" id="IPR036881">
    <property type="entry name" value="Glyco_hydro_3_C_sf"/>
</dbReference>
<dbReference type="InterPro" id="IPR044993">
    <property type="entry name" value="BXL"/>
</dbReference>
<dbReference type="SMART" id="SM01217">
    <property type="entry name" value="Fn3_like"/>
    <property type="match status" value="1"/>
</dbReference>
<dbReference type="OrthoDB" id="47059at2759"/>
<dbReference type="PANTHER" id="PTHR42721:SF3">
    <property type="entry name" value="BETA-D-XYLOSIDASE 5-RELATED"/>
    <property type="match status" value="1"/>
</dbReference>
<keyword evidence="5" id="KW-0858">Xylan degradation</keyword>
<dbReference type="InterPro" id="IPR036962">
    <property type="entry name" value="Glyco_hydro_3_N_sf"/>
</dbReference>
<name>A0A4Y7TPM3_COPMI</name>